<evidence type="ECO:0000256" key="1">
    <source>
        <dbReference type="ARBA" id="ARBA00004514"/>
    </source>
</evidence>
<dbReference type="InterPro" id="IPR056764">
    <property type="entry name" value="LbH_EIF2B3/5"/>
</dbReference>
<comment type="subunit">
    <text evidence="8">Component of the translation initiation factor 2B (eIF2B) complex which is a heterodecamer of two sets of five different subunits: alpha, beta, gamma, delta and epsilon. Subunits alpha, beta and delta comprise a regulatory subcomplex and subunits epsilon and gamma comprise a catalytic subcomplex. Within the complex, the hexameric regulatory complex resides at the center, with the two heterodimeric catalytic subcomplexes bound on opposite sides.</text>
</comment>
<sequence length="676" mass="76708">MNHYSSGDDGALKAVLFADFFSGQLRPPCTDETFCEALLPIANVCLIQYQLEALLLAQVKECIIICRESVKETLSKFVETLKLDMNLHFLASSQWLVAGDAIRELDSRGDLRPQSDFILILPGAFFTFNLAEVVKAHRTRREKNKNWVVTCCFGQRSISCSCDIARLEDGQIIQYSSARKGKLVVPGIMNMTDYCSRIEIFSNLEDCGIDICAPELLVEFRENFDYDNIRDFIRGKTDGGEGELLGNRIYGHILSASTDFACRLTNMESYFFVCFGFVHRWSYPWTVEQFPFHTTNYEYRRGPKYIPSVCTLARSSHIGRCTVLGENTCVDENAVVIHSIIGDNVKIGPNCHIRDSIIWSNSILKSRVSVCQSLIADGVVLDDDCVVSKGSIVGPSVLVDSKTHMPKNSRLVRSNLLSLSNEMEDLNIDSSVAVSREKQVGSASSYSLWQETLDETAQQQDSESSVDELEQIDRKESEDIAVVENREEVSATPDSLSFKSSSSSSPPMERKVALQEIKDTFQRALEEQHPPETAVLELNALKLALDIHSSLILRVIFPLLLDKLGVQGNTSQVTQQWITFFRYWSGVLIKFCPHSLDGKWILKYWKEYCERRTSYQKYFSFLVQLLYDCDVLSEEWIVEWYLEQVKSNPHSVWIQQLGTFVEWLQEAEETSSESEA</sequence>
<dbReference type="SMART" id="SM00515">
    <property type="entry name" value="eIF5C"/>
    <property type="match status" value="1"/>
</dbReference>
<dbReference type="Pfam" id="PF02020">
    <property type="entry name" value="W2"/>
    <property type="match status" value="1"/>
</dbReference>
<dbReference type="PANTHER" id="PTHR45887">
    <property type="entry name" value="TRANSLATION INITIATION FACTOR EIF-2B SUBUNIT EPSILON"/>
    <property type="match status" value="1"/>
</dbReference>
<evidence type="ECO:0000256" key="7">
    <source>
        <dbReference type="ARBA" id="ARBA00044345"/>
    </source>
</evidence>
<keyword evidence="5" id="KW-0648">Protein biosynthesis</keyword>
<dbReference type="Gene3D" id="2.160.10.10">
    <property type="entry name" value="Hexapeptide repeat proteins"/>
    <property type="match status" value="1"/>
</dbReference>
<dbReference type="InterPro" id="IPR011004">
    <property type="entry name" value="Trimer_LpxA-like_sf"/>
</dbReference>
<comment type="subcellular location">
    <subcellularLocation>
        <location evidence="1">Cytoplasm</location>
        <location evidence="1">Cytosol</location>
    </subcellularLocation>
</comment>
<protein>
    <recommendedName>
        <fullName evidence="6">Translation initiation factor eIF2B subunit epsilon</fullName>
    </recommendedName>
    <alternativeName>
        <fullName evidence="7">eIF2B GDP-GTP exchange factor subunit epsilon</fullName>
    </alternativeName>
</protein>
<proteinExistence type="inferred from homology"/>
<dbReference type="InterPro" id="IPR051956">
    <property type="entry name" value="eIF2B_epsilon"/>
</dbReference>
<dbReference type="EMBL" id="JANCYU010000023">
    <property type="protein sequence ID" value="KAK4524463.1"/>
    <property type="molecule type" value="Genomic_DNA"/>
</dbReference>
<dbReference type="Gene3D" id="1.25.40.180">
    <property type="match status" value="1"/>
</dbReference>
<evidence type="ECO:0000256" key="6">
    <source>
        <dbReference type="ARBA" id="ARBA00044144"/>
    </source>
</evidence>
<dbReference type="GO" id="GO:0003743">
    <property type="term" value="F:translation initiation factor activity"/>
    <property type="evidence" value="ECO:0007669"/>
    <property type="project" value="TreeGrafter"/>
</dbReference>
<gene>
    <name evidence="11" type="ORF">GAYE_SCF03G2364</name>
</gene>
<dbReference type="InterPro" id="IPR044123">
    <property type="entry name" value="W2_eIF2B_epsilon"/>
</dbReference>
<evidence type="ECO:0000256" key="5">
    <source>
        <dbReference type="ARBA" id="ARBA00022917"/>
    </source>
</evidence>
<dbReference type="Gene3D" id="3.90.550.10">
    <property type="entry name" value="Spore Coat Polysaccharide Biosynthesis Protein SpsA, Chain A"/>
    <property type="match status" value="1"/>
</dbReference>
<dbReference type="SUPFAM" id="SSF51161">
    <property type="entry name" value="Trimeric LpxA-like enzymes"/>
    <property type="match status" value="1"/>
</dbReference>
<dbReference type="AlphaFoldDB" id="A0AAV9IAV3"/>
<dbReference type="Proteomes" id="UP001300502">
    <property type="component" value="Unassembled WGS sequence"/>
</dbReference>
<dbReference type="GO" id="GO:0005085">
    <property type="term" value="F:guanyl-nucleotide exchange factor activity"/>
    <property type="evidence" value="ECO:0007669"/>
    <property type="project" value="InterPro"/>
</dbReference>
<evidence type="ECO:0000256" key="3">
    <source>
        <dbReference type="ARBA" id="ARBA00022490"/>
    </source>
</evidence>
<feature type="region of interest" description="Disordered" evidence="9">
    <location>
        <begin position="488"/>
        <end position="509"/>
    </location>
</feature>
<dbReference type="PROSITE" id="PS51363">
    <property type="entry name" value="W2"/>
    <property type="match status" value="1"/>
</dbReference>
<accession>A0AAV9IAV3</accession>
<keyword evidence="4" id="KW-0396">Initiation factor</keyword>
<dbReference type="SUPFAM" id="SSF53448">
    <property type="entry name" value="Nucleotide-diphospho-sugar transferases"/>
    <property type="match status" value="1"/>
</dbReference>
<dbReference type="InterPro" id="IPR016024">
    <property type="entry name" value="ARM-type_fold"/>
</dbReference>
<dbReference type="InterPro" id="IPR029044">
    <property type="entry name" value="Nucleotide-diphossugar_trans"/>
</dbReference>
<dbReference type="GO" id="GO:0031369">
    <property type="term" value="F:translation initiation factor binding"/>
    <property type="evidence" value="ECO:0007669"/>
    <property type="project" value="InterPro"/>
</dbReference>
<reference evidence="11 12" key="1">
    <citation type="submission" date="2022-07" db="EMBL/GenBank/DDBJ databases">
        <title>Genome-wide signatures of adaptation to extreme environments.</title>
        <authorList>
            <person name="Cho C.H."/>
            <person name="Yoon H.S."/>
        </authorList>
    </citation>
    <scope>NUCLEOTIDE SEQUENCE [LARGE SCALE GENOMIC DNA]</scope>
    <source>
        <strain evidence="11 12">108.79 E11</strain>
    </source>
</reference>
<feature type="domain" description="W2" evidence="10">
    <location>
        <begin position="507"/>
        <end position="674"/>
    </location>
</feature>
<dbReference type="Pfam" id="PF25084">
    <property type="entry name" value="LbH_EIF2B"/>
    <property type="match status" value="1"/>
</dbReference>
<keyword evidence="3" id="KW-0963">Cytoplasm</keyword>
<evidence type="ECO:0000259" key="10">
    <source>
        <dbReference type="PROSITE" id="PS51363"/>
    </source>
</evidence>
<dbReference type="PANTHER" id="PTHR45887:SF1">
    <property type="entry name" value="TRANSLATION INITIATION FACTOR EIF-2B SUBUNIT EPSILON"/>
    <property type="match status" value="1"/>
</dbReference>
<evidence type="ECO:0000256" key="4">
    <source>
        <dbReference type="ARBA" id="ARBA00022540"/>
    </source>
</evidence>
<dbReference type="InterPro" id="IPR003307">
    <property type="entry name" value="W2_domain"/>
</dbReference>
<dbReference type="CDD" id="cd11558">
    <property type="entry name" value="W2_eIF2B_epsilon"/>
    <property type="match status" value="1"/>
</dbReference>
<evidence type="ECO:0000256" key="9">
    <source>
        <dbReference type="SAM" id="MobiDB-lite"/>
    </source>
</evidence>
<keyword evidence="12" id="KW-1185">Reference proteome</keyword>
<name>A0AAV9IAV3_9RHOD</name>
<feature type="compositionally biased region" description="Low complexity" evidence="9">
    <location>
        <begin position="495"/>
        <end position="505"/>
    </location>
</feature>
<comment type="similarity">
    <text evidence="2">Belongs to the eIF-2B gamma/epsilon subunits family.</text>
</comment>
<dbReference type="GO" id="GO:0005851">
    <property type="term" value="C:eukaryotic translation initiation factor 2B complex"/>
    <property type="evidence" value="ECO:0007669"/>
    <property type="project" value="TreeGrafter"/>
</dbReference>
<evidence type="ECO:0000256" key="2">
    <source>
        <dbReference type="ARBA" id="ARBA00007878"/>
    </source>
</evidence>
<comment type="caution">
    <text evidence="11">The sequence shown here is derived from an EMBL/GenBank/DDBJ whole genome shotgun (WGS) entry which is preliminary data.</text>
</comment>
<evidence type="ECO:0000256" key="8">
    <source>
        <dbReference type="ARBA" id="ARBA00046432"/>
    </source>
</evidence>
<organism evidence="11 12">
    <name type="scientific">Galdieria yellowstonensis</name>
    <dbReference type="NCBI Taxonomy" id="3028027"/>
    <lineage>
        <taxon>Eukaryota</taxon>
        <taxon>Rhodophyta</taxon>
        <taxon>Bangiophyceae</taxon>
        <taxon>Galdieriales</taxon>
        <taxon>Galdieriaceae</taxon>
        <taxon>Galdieria</taxon>
    </lineage>
</organism>
<evidence type="ECO:0000313" key="12">
    <source>
        <dbReference type="Proteomes" id="UP001300502"/>
    </source>
</evidence>
<evidence type="ECO:0000313" key="11">
    <source>
        <dbReference type="EMBL" id="KAK4524463.1"/>
    </source>
</evidence>
<dbReference type="SUPFAM" id="SSF48371">
    <property type="entry name" value="ARM repeat"/>
    <property type="match status" value="1"/>
</dbReference>